<dbReference type="EnsemblFungi" id="MAPG_10494T0">
    <property type="protein sequence ID" value="MAPG_10494T0"/>
    <property type="gene ID" value="MAPG_10494"/>
</dbReference>
<evidence type="ECO:0000313" key="4">
    <source>
        <dbReference type="EnsemblFungi" id="MAPG_10494T0"/>
    </source>
</evidence>
<dbReference type="SMART" id="SM00213">
    <property type="entry name" value="UBQ"/>
    <property type="match status" value="1"/>
</dbReference>
<evidence type="ECO:0000259" key="2">
    <source>
        <dbReference type="PROSITE" id="PS50053"/>
    </source>
</evidence>
<dbReference type="SUPFAM" id="SSF54236">
    <property type="entry name" value="Ubiquitin-like"/>
    <property type="match status" value="2"/>
</dbReference>
<reference evidence="4" key="5">
    <citation type="submission" date="2015-06" db="UniProtKB">
        <authorList>
            <consortium name="EnsemblFungi"/>
        </authorList>
    </citation>
    <scope>IDENTIFICATION</scope>
    <source>
        <strain evidence="4">ATCC 64411</strain>
    </source>
</reference>
<reference evidence="3" key="3">
    <citation type="submission" date="2011-03" db="EMBL/GenBank/DDBJ databases">
        <title>Annotation of Magnaporthe poae ATCC 64411.</title>
        <authorList>
            <person name="Ma L.-J."/>
            <person name="Dead R."/>
            <person name="Young S.K."/>
            <person name="Zeng Q."/>
            <person name="Gargeya S."/>
            <person name="Fitzgerald M."/>
            <person name="Haas B."/>
            <person name="Abouelleil A."/>
            <person name="Alvarado L."/>
            <person name="Arachchi H.M."/>
            <person name="Berlin A."/>
            <person name="Brown A."/>
            <person name="Chapman S.B."/>
            <person name="Chen Z."/>
            <person name="Dunbar C."/>
            <person name="Freedman E."/>
            <person name="Gearin G."/>
            <person name="Gellesch M."/>
            <person name="Goldberg J."/>
            <person name="Griggs A."/>
            <person name="Gujja S."/>
            <person name="Heiman D."/>
            <person name="Howarth C."/>
            <person name="Larson L."/>
            <person name="Lui A."/>
            <person name="MacDonald P.J.P."/>
            <person name="Mehta T."/>
            <person name="Montmayeur A."/>
            <person name="Murphy C."/>
            <person name="Neiman D."/>
            <person name="Pearson M."/>
            <person name="Priest M."/>
            <person name="Roberts A."/>
            <person name="Saif S."/>
            <person name="Shea T."/>
            <person name="Shenoy N."/>
            <person name="Sisk P."/>
            <person name="Stolte C."/>
            <person name="Sykes S."/>
            <person name="Yandava C."/>
            <person name="Wortman J."/>
            <person name="Nusbaum C."/>
            <person name="Birren B."/>
        </authorList>
    </citation>
    <scope>NUCLEOTIDE SEQUENCE</scope>
    <source>
        <strain evidence="3">ATCC 64411</strain>
    </source>
</reference>
<dbReference type="OrthoDB" id="1658288at2759"/>
<dbReference type="Gene3D" id="3.10.20.90">
    <property type="entry name" value="Phosphatidylinositol 3-kinase Catalytic Subunit, Chain A, domain 1"/>
    <property type="match status" value="1"/>
</dbReference>
<dbReference type="AlphaFoldDB" id="A0A0C4ECR1"/>
<reference evidence="3" key="2">
    <citation type="submission" date="2010-05" db="EMBL/GenBank/DDBJ databases">
        <title>The Genome Sequence of Magnaporthe poae strain ATCC 64411.</title>
        <authorList>
            <consortium name="The Broad Institute Genome Sequencing Platform"/>
            <consortium name="Broad Institute Genome Sequencing Center for Infectious Disease"/>
            <person name="Ma L.-J."/>
            <person name="Dead R."/>
            <person name="Young S."/>
            <person name="Zeng Q."/>
            <person name="Koehrsen M."/>
            <person name="Alvarado L."/>
            <person name="Berlin A."/>
            <person name="Chapman S.B."/>
            <person name="Chen Z."/>
            <person name="Freedman E."/>
            <person name="Gellesch M."/>
            <person name="Goldberg J."/>
            <person name="Griggs A."/>
            <person name="Gujja S."/>
            <person name="Heilman E.R."/>
            <person name="Heiman D."/>
            <person name="Hepburn T."/>
            <person name="Howarth C."/>
            <person name="Jen D."/>
            <person name="Larson L."/>
            <person name="Mehta T."/>
            <person name="Neiman D."/>
            <person name="Pearson M."/>
            <person name="Roberts A."/>
            <person name="Saif S."/>
            <person name="Shea T."/>
            <person name="Shenoy N."/>
            <person name="Sisk P."/>
            <person name="Stolte C."/>
            <person name="Sykes S."/>
            <person name="Walk T."/>
            <person name="White J."/>
            <person name="Yandava C."/>
            <person name="Haas B."/>
            <person name="Nusbaum C."/>
            <person name="Birren B."/>
        </authorList>
    </citation>
    <scope>NUCLEOTIDE SEQUENCE</scope>
    <source>
        <strain evidence="3">ATCC 64411</strain>
    </source>
</reference>
<evidence type="ECO:0000256" key="1">
    <source>
        <dbReference type="SAM" id="MobiDB-lite"/>
    </source>
</evidence>
<dbReference type="InterPro" id="IPR029071">
    <property type="entry name" value="Ubiquitin-like_domsf"/>
</dbReference>
<organism evidence="4 5">
    <name type="scientific">Magnaporthiopsis poae (strain ATCC 64411 / 73-15)</name>
    <name type="common">Kentucky bluegrass fungus</name>
    <name type="synonym">Magnaporthe poae</name>
    <dbReference type="NCBI Taxonomy" id="644358"/>
    <lineage>
        <taxon>Eukaryota</taxon>
        <taxon>Fungi</taxon>
        <taxon>Dikarya</taxon>
        <taxon>Ascomycota</taxon>
        <taxon>Pezizomycotina</taxon>
        <taxon>Sordariomycetes</taxon>
        <taxon>Sordariomycetidae</taxon>
        <taxon>Magnaporthales</taxon>
        <taxon>Magnaporthaceae</taxon>
        <taxon>Magnaporthiopsis</taxon>
    </lineage>
</organism>
<feature type="domain" description="Ubiquitin-like" evidence="2">
    <location>
        <begin position="498"/>
        <end position="571"/>
    </location>
</feature>
<name>A0A0C4ECR1_MAGP6</name>
<dbReference type="CDD" id="cd17039">
    <property type="entry name" value="Ubl_ubiquitin_like"/>
    <property type="match status" value="2"/>
</dbReference>
<evidence type="ECO:0000313" key="5">
    <source>
        <dbReference type="Proteomes" id="UP000011715"/>
    </source>
</evidence>
<reference evidence="5" key="1">
    <citation type="submission" date="2010-05" db="EMBL/GenBank/DDBJ databases">
        <title>The genome sequence of Magnaporthe poae strain ATCC 64411.</title>
        <authorList>
            <person name="Ma L.-J."/>
            <person name="Dead R."/>
            <person name="Young S."/>
            <person name="Zeng Q."/>
            <person name="Koehrsen M."/>
            <person name="Alvarado L."/>
            <person name="Berlin A."/>
            <person name="Chapman S.B."/>
            <person name="Chen Z."/>
            <person name="Freedman E."/>
            <person name="Gellesch M."/>
            <person name="Goldberg J."/>
            <person name="Griggs A."/>
            <person name="Gujja S."/>
            <person name="Heilman E.R."/>
            <person name="Heiman D."/>
            <person name="Hepburn T."/>
            <person name="Howarth C."/>
            <person name="Jen D."/>
            <person name="Larson L."/>
            <person name="Mehta T."/>
            <person name="Neiman D."/>
            <person name="Pearson M."/>
            <person name="Roberts A."/>
            <person name="Saif S."/>
            <person name="Shea T."/>
            <person name="Shenoy N."/>
            <person name="Sisk P."/>
            <person name="Stolte C."/>
            <person name="Sykes S."/>
            <person name="Walk T."/>
            <person name="White J."/>
            <person name="Yandava C."/>
            <person name="Haas B."/>
            <person name="Nusbaum C."/>
            <person name="Birren B."/>
        </authorList>
    </citation>
    <scope>NUCLEOTIDE SEQUENCE [LARGE SCALE GENOMIC DNA]</scope>
    <source>
        <strain evidence="5">ATCC 64411 / 73-15</strain>
    </source>
</reference>
<dbReference type="eggNOG" id="KOG0001">
    <property type="taxonomic scope" value="Eukaryota"/>
</dbReference>
<dbReference type="InterPro" id="IPR000626">
    <property type="entry name" value="Ubiquitin-like_dom"/>
</dbReference>
<dbReference type="Pfam" id="PF00240">
    <property type="entry name" value="ubiquitin"/>
    <property type="match status" value="1"/>
</dbReference>
<gene>
    <name evidence="3" type="ORF">MAPG_10494</name>
</gene>
<sequence>MASFLRQQNVSKQKQDYVVVPPQRWLDGIATKPGVVRQFVATEMAPPKQDSSRLDARGKQASMPGDDSWAEQSREGEEPDAAIEGTIEWQFTGRDETGGLQLQIIPTYDVWNLSVSSHRNTTGVKRPIISHFTDITTNAAVAPIPKGVVHYDILRSPSELGLKAGDVLHFKNLKEAKKPRDKVLSDLLHEASKKLTSTDTVSLCAKYWVSQKYTLHVSVYKDSLKRRQKFEFEGDDAFQVALAIIRNSVEVGDGFLAAEVLGSNGLNGWEVVNSWKDLSDSHGRIVTDTSKPIEKDVFYVTHASNHHRYLVQVGEWEDSFAPLTFAIDRHATVGDLRRIKELCSTVERTTGSPIGAFSIRHDKSWDIPDSVKIFGELADGGHVSENPTFKLSPLPRRPVHKGGPKMQLRVVDRRECQDRTFAVQCPCSADGADLKWLIYDLTSIPVDRQRLSIPVDRQWPYVIGPKETEILSRSKLEAIGVHEGVVITLRSAGPPRCIFVTTLTGRTLIVYIPLSATVNDLCFLIRAKFGYKLVGKQLIFAGRSLNDARSLEECGIKEESTVHCQSPRTCGGTPAQIVIEFEGTRHTIKIDGKDRIFEAKIKAYLLFGVPACEQTWRLEGCRAPVGDDELASRFMSKTLIVTASTLVSARMLGLGAGGFIRQKIEPDTNDPRIWDVANSRILNVQLLDSRSFRAVTGLPPPDTPISAATYSSMGLPFYRLWGAEMDEMNAGRGRQGAGGWADASSSSIVGAVAAQRQKAYGGRKHMPGRCSPDSSVLEPSPGEEWGLLKTGAWGKKVLDRGGAQEYHAKGNWEESRSVASSSQAVERDIGFKIELLAVDDTVPEFKAVKDEEWLCRSQGLG</sequence>
<protein>
    <recommendedName>
        <fullName evidence="2">Ubiquitin-like domain-containing protein</fullName>
    </recommendedName>
</protein>
<dbReference type="EMBL" id="GL876975">
    <property type="protein sequence ID" value="KLU90642.1"/>
    <property type="molecule type" value="Genomic_DNA"/>
</dbReference>
<dbReference type="Proteomes" id="UP000011715">
    <property type="component" value="Unassembled WGS sequence"/>
</dbReference>
<feature type="region of interest" description="Disordered" evidence="1">
    <location>
        <begin position="42"/>
        <end position="81"/>
    </location>
</feature>
<dbReference type="PROSITE" id="PS50053">
    <property type="entry name" value="UBIQUITIN_2"/>
    <property type="match status" value="1"/>
</dbReference>
<proteinExistence type="predicted"/>
<reference evidence="4" key="4">
    <citation type="journal article" date="2015" name="G3 (Bethesda)">
        <title>Genome sequences of three phytopathogenic species of the Magnaporthaceae family of fungi.</title>
        <authorList>
            <person name="Okagaki L.H."/>
            <person name="Nunes C.C."/>
            <person name="Sailsbery J."/>
            <person name="Clay B."/>
            <person name="Brown D."/>
            <person name="John T."/>
            <person name="Oh Y."/>
            <person name="Young N."/>
            <person name="Fitzgerald M."/>
            <person name="Haas B.J."/>
            <person name="Zeng Q."/>
            <person name="Young S."/>
            <person name="Adiconis X."/>
            <person name="Fan L."/>
            <person name="Levin J.Z."/>
            <person name="Mitchell T.K."/>
            <person name="Okubara P.A."/>
            <person name="Farman M.L."/>
            <person name="Kohn L.M."/>
            <person name="Birren B."/>
            <person name="Ma L.-J."/>
            <person name="Dean R.A."/>
        </authorList>
    </citation>
    <scope>NUCLEOTIDE SEQUENCE</scope>
    <source>
        <strain evidence="4">ATCC 64411 / 73-15</strain>
    </source>
</reference>
<accession>A0A0C4ECR1</accession>
<evidence type="ECO:0000313" key="3">
    <source>
        <dbReference type="EMBL" id="KLU90642.1"/>
    </source>
</evidence>
<dbReference type="STRING" id="644358.A0A0C4ECR1"/>
<dbReference type="EMBL" id="ADBL01002344">
    <property type="status" value="NOT_ANNOTATED_CDS"/>
    <property type="molecule type" value="Genomic_DNA"/>
</dbReference>
<dbReference type="VEuPathDB" id="FungiDB:MAPG_10494"/>
<keyword evidence="5" id="KW-1185">Reference proteome</keyword>